<dbReference type="GO" id="GO:0016787">
    <property type="term" value="F:hydrolase activity"/>
    <property type="evidence" value="ECO:0007669"/>
    <property type="project" value="UniProtKB-KW"/>
</dbReference>
<feature type="region of interest" description="Disordered" evidence="7">
    <location>
        <begin position="1"/>
        <end position="42"/>
    </location>
</feature>
<dbReference type="AlphaFoldDB" id="A0A4C2A5N6"/>
<dbReference type="EMBL" id="BGZK01002486">
    <property type="protein sequence ID" value="GBP94305.1"/>
    <property type="molecule type" value="Genomic_DNA"/>
</dbReference>
<keyword evidence="2" id="KW-0548">Nucleotidyltransferase</keyword>
<keyword evidence="10" id="KW-1185">Reference proteome</keyword>
<keyword evidence="1" id="KW-0808">Transferase</keyword>
<name>A0A4C2A5N6_EUMVA</name>
<dbReference type="InterPro" id="IPR043502">
    <property type="entry name" value="DNA/RNA_pol_sf"/>
</dbReference>
<dbReference type="PANTHER" id="PTHR37984">
    <property type="entry name" value="PROTEIN CBG26694"/>
    <property type="match status" value="1"/>
</dbReference>
<sequence length="171" mass="20115">MTKMDFKKVDTTNKGGVPKRSAIHDHRSLEPPKSPCKSPSNHLEDKALSAVLSQNQHPIAYASRTLSETERRYNTTEKELLAVLWACQHFRPYIYGRIFQLETDHQPLTWLAKLKEPNAKLTRWRLRLQEYDYDIRHTKGRENKVADALTLYQAEAIYLPPYFYFFYALNI</sequence>
<dbReference type="SUPFAM" id="SSF56672">
    <property type="entry name" value="DNA/RNA polymerases"/>
    <property type="match status" value="1"/>
</dbReference>
<dbReference type="STRING" id="151549.A0A4C2A5N6"/>
<evidence type="ECO:0000313" key="9">
    <source>
        <dbReference type="EMBL" id="GBP94305.1"/>
    </source>
</evidence>
<dbReference type="InterPro" id="IPR041373">
    <property type="entry name" value="RT_RNaseH"/>
</dbReference>
<dbReference type="GO" id="GO:0003964">
    <property type="term" value="F:RNA-directed DNA polymerase activity"/>
    <property type="evidence" value="ECO:0007669"/>
    <property type="project" value="UniProtKB-KW"/>
</dbReference>
<organism evidence="9 10">
    <name type="scientific">Eumeta variegata</name>
    <name type="common">Bagworm moth</name>
    <name type="synonym">Eumeta japonica</name>
    <dbReference type="NCBI Taxonomy" id="151549"/>
    <lineage>
        <taxon>Eukaryota</taxon>
        <taxon>Metazoa</taxon>
        <taxon>Ecdysozoa</taxon>
        <taxon>Arthropoda</taxon>
        <taxon>Hexapoda</taxon>
        <taxon>Insecta</taxon>
        <taxon>Pterygota</taxon>
        <taxon>Neoptera</taxon>
        <taxon>Endopterygota</taxon>
        <taxon>Lepidoptera</taxon>
        <taxon>Glossata</taxon>
        <taxon>Ditrysia</taxon>
        <taxon>Tineoidea</taxon>
        <taxon>Psychidae</taxon>
        <taxon>Oiketicinae</taxon>
        <taxon>Eumeta</taxon>
    </lineage>
</organism>
<keyword evidence="6" id="KW-0695">RNA-directed DNA polymerase</keyword>
<feature type="compositionally biased region" description="Basic and acidic residues" evidence="7">
    <location>
        <begin position="1"/>
        <end position="11"/>
    </location>
</feature>
<evidence type="ECO:0000256" key="1">
    <source>
        <dbReference type="ARBA" id="ARBA00022679"/>
    </source>
</evidence>
<reference evidence="9 10" key="1">
    <citation type="journal article" date="2019" name="Commun. Biol.">
        <title>The bagworm genome reveals a unique fibroin gene that provides high tensile strength.</title>
        <authorList>
            <person name="Kono N."/>
            <person name="Nakamura H."/>
            <person name="Ohtoshi R."/>
            <person name="Tomita M."/>
            <person name="Numata K."/>
            <person name="Arakawa K."/>
        </authorList>
    </citation>
    <scope>NUCLEOTIDE SEQUENCE [LARGE SCALE GENOMIC DNA]</scope>
</reference>
<dbReference type="FunFam" id="3.10.20.370:FF:000001">
    <property type="entry name" value="Retrovirus-related Pol polyprotein from transposon 17.6-like protein"/>
    <property type="match status" value="1"/>
</dbReference>
<gene>
    <name evidence="9" type="primary">pol</name>
    <name evidence="9" type="ORF">EVAR_99828_1</name>
</gene>
<evidence type="ECO:0000256" key="7">
    <source>
        <dbReference type="SAM" id="MobiDB-lite"/>
    </source>
</evidence>
<protein>
    <submittedName>
        <fullName evidence="9">Retrovirus-related Pol polyprotein from transposon 17.6</fullName>
    </submittedName>
</protein>
<evidence type="ECO:0000256" key="4">
    <source>
        <dbReference type="ARBA" id="ARBA00022759"/>
    </source>
</evidence>
<proteinExistence type="predicted"/>
<dbReference type="Pfam" id="PF17917">
    <property type="entry name" value="RT_RNaseH"/>
    <property type="match status" value="1"/>
</dbReference>
<dbReference type="PANTHER" id="PTHR37984:SF5">
    <property type="entry name" value="PROTEIN NYNRIN-LIKE"/>
    <property type="match status" value="1"/>
</dbReference>
<dbReference type="GO" id="GO:0004519">
    <property type="term" value="F:endonuclease activity"/>
    <property type="evidence" value="ECO:0007669"/>
    <property type="project" value="UniProtKB-KW"/>
</dbReference>
<evidence type="ECO:0000256" key="5">
    <source>
        <dbReference type="ARBA" id="ARBA00022801"/>
    </source>
</evidence>
<dbReference type="Gene3D" id="3.10.20.370">
    <property type="match status" value="1"/>
</dbReference>
<dbReference type="CDD" id="cd09274">
    <property type="entry name" value="RNase_HI_RT_Ty3"/>
    <property type="match status" value="1"/>
</dbReference>
<dbReference type="OrthoDB" id="427924at2759"/>
<keyword evidence="4" id="KW-0255">Endonuclease</keyword>
<keyword evidence="5" id="KW-0378">Hydrolase</keyword>
<evidence type="ECO:0000256" key="2">
    <source>
        <dbReference type="ARBA" id="ARBA00022695"/>
    </source>
</evidence>
<dbReference type="InterPro" id="IPR050951">
    <property type="entry name" value="Retrovirus_Pol_polyprotein"/>
</dbReference>
<evidence type="ECO:0000256" key="6">
    <source>
        <dbReference type="ARBA" id="ARBA00022918"/>
    </source>
</evidence>
<evidence type="ECO:0000259" key="8">
    <source>
        <dbReference type="Pfam" id="PF17917"/>
    </source>
</evidence>
<comment type="caution">
    <text evidence="9">The sequence shown here is derived from an EMBL/GenBank/DDBJ whole genome shotgun (WGS) entry which is preliminary data.</text>
</comment>
<feature type="domain" description="Reverse transcriptase RNase H-like" evidence="8">
    <location>
        <begin position="45"/>
        <end position="131"/>
    </location>
</feature>
<accession>A0A4C2A5N6</accession>
<dbReference type="Proteomes" id="UP000299102">
    <property type="component" value="Unassembled WGS sequence"/>
</dbReference>
<evidence type="ECO:0000313" key="10">
    <source>
        <dbReference type="Proteomes" id="UP000299102"/>
    </source>
</evidence>
<keyword evidence="3" id="KW-0540">Nuclease</keyword>
<evidence type="ECO:0000256" key="3">
    <source>
        <dbReference type="ARBA" id="ARBA00022722"/>
    </source>
</evidence>